<gene>
    <name evidence="2" type="ORF">SMN809_LOCUS56805</name>
</gene>
<dbReference type="EMBL" id="CAJOBI010204847">
    <property type="protein sequence ID" value="CAF5002080.1"/>
    <property type="molecule type" value="Genomic_DNA"/>
</dbReference>
<feature type="non-terminal residue" evidence="2">
    <location>
        <position position="63"/>
    </location>
</feature>
<name>A0A8S3DUP2_9BILA</name>
<feature type="region of interest" description="Disordered" evidence="1">
    <location>
        <begin position="1"/>
        <end position="63"/>
    </location>
</feature>
<evidence type="ECO:0000313" key="2">
    <source>
        <dbReference type="EMBL" id="CAF5002080.1"/>
    </source>
</evidence>
<reference evidence="2" key="1">
    <citation type="submission" date="2021-02" db="EMBL/GenBank/DDBJ databases">
        <authorList>
            <person name="Nowell W R."/>
        </authorList>
    </citation>
    <scope>NUCLEOTIDE SEQUENCE</scope>
</reference>
<proteinExistence type="predicted"/>
<feature type="compositionally biased region" description="Basic and acidic residues" evidence="1">
    <location>
        <begin position="53"/>
        <end position="63"/>
    </location>
</feature>
<accession>A0A8S3DUP2</accession>
<feature type="compositionally biased region" description="Low complexity" evidence="1">
    <location>
        <begin position="7"/>
        <end position="22"/>
    </location>
</feature>
<evidence type="ECO:0000313" key="3">
    <source>
        <dbReference type="Proteomes" id="UP000676336"/>
    </source>
</evidence>
<organism evidence="2 3">
    <name type="scientific">Rotaria magnacalcarata</name>
    <dbReference type="NCBI Taxonomy" id="392030"/>
    <lineage>
        <taxon>Eukaryota</taxon>
        <taxon>Metazoa</taxon>
        <taxon>Spiralia</taxon>
        <taxon>Gnathifera</taxon>
        <taxon>Rotifera</taxon>
        <taxon>Eurotatoria</taxon>
        <taxon>Bdelloidea</taxon>
        <taxon>Philodinida</taxon>
        <taxon>Philodinidae</taxon>
        <taxon>Rotaria</taxon>
    </lineage>
</organism>
<dbReference type="AlphaFoldDB" id="A0A8S3DUP2"/>
<feature type="compositionally biased region" description="Pro residues" evidence="1">
    <location>
        <begin position="37"/>
        <end position="48"/>
    </location>
</feature>
<dbReference type="Proteomes" id="UP000676336">
    <property type="component" value="Unassembled WGS sequence"/>
</dbReference>
<evidence type="ECO:0000256" key="1">
    <source>
        <dbReference type="SAM" id="MobiDB-lite"/>
    </source>
</evidence>
<protein>
    <submittedName>
        <fullName evidence="2">Uncharacterized protein</fullName>
    </submittedName>
</protein>
<comment type="caution">
    <text evidence="2">The sequence shown here is derived from an EMBL/GenBank/DDBJ whole genome shotgun (WGS) entry which is preliminary data.</text>
</comment>
<sequence length="63" mass="7004">GDVATINDDNQTNQDNHQTETNIILKQIRRLPSDEVMPPPPPPPPPQPTVILTDDHNKAKESN</sequence>
<feature type="non-terminal residue" evidence="2">
    <location>
        <position position="1"/>
    </location>
</feature>